<dbReference type="InterPro" id="IPR010287">
    <property type="entry name" value="DUF892_YciF-like"/>
</dbReference>
<accession>A0A418SST1</accession>
<gene>
    <name evidence="1" type="ORF">D3P04_13470</name>
</gene>
<dbReference type="PANTHER" id="PTHR30565">
    <property type="entry name" value="PROTEIN YCIF"/>
    <property type="match status" value="1"/>
</dbReference>
<organism evidence="1 2">
    <name type="scientific">Paracoccus onubensis</name>
    <dbReference type="NCBI Taxonomy" id="1675788"/>
    <lineage>
        <taxon>Bacteria</taxon>
        <taxon>Pseudomonadati</taxon>
        <taxon>Pseudomonadota</taxon>
        <taxon>Alphaproteobacteria</taxon>
        <taxon>Rhodobacterales</taxon>
        <taxon>Paracoccaceae</taxon>
        <taxon>Paracoccus</taxon>
    </lineage>
</organism>
<keyword evidence="2" id="KW-1185">Reference proteome</keyword>
<sequence length="163" mass="17655">MKTLADAFEHTLQDIYWAENALSKALPMVSKSVNNAELKAAIDDHLKETKGHIKTLEAVFKSIGKKAEGEKCDAMDGLLKEADGLIEEASGHALDVALIGAAQAVEHYEIARYGTLREWAKELGHDEAHTLLTSILDEEKAANSKLTSLAVTAVNDAKKSSKK</sequence>
<dbReference type="EMBL" id="QZCG01000009">
    <property type="protein sequence ID" value="RJE84020.1"/>
    <property type="molecule type" value="Genomic_DNA"/>
</dbReference>
<dbReference type="RefSeq" id="WP_119749737.1">
    <property type="nucleotide sequence ID" value="NZ_QZCG01000009.1"/>
</dbReference>
<dbReference type="InterPro" id="IPR047114">
    <property type="entry name" value="YciF"/>
</dbReference>
<evidence type="ECO:0000313" key="1">
    <source>
        <dbReference type="EMBL" id="RJE84020.1"/>
    </source>
</evidence>
<dbReference type="CDD" id="cd07909">
    <property type="entry name" value="YciF"/>
    <property type="match status" value="1"/>
</dbReference>
<dbReference type="InterPro" id="IPR012347">
    <property type="entry name" value="Ferritin-like"/>
</dbReference>
<dbReference type="InterPro" id="IPR009078">
    <property type="entry name" value="Ferritin-like_SF"/>
</dbReference>
<name>A0A418SST1_9RHOB</name>
<dbReference type="Proteomes" id="UP000284202">
    <property type="component" value="Unassembled WGS sequence"/>
</dbReference>
<evidence type="ECO:0000313" key="2">
    <source>
        <dbReference type="Proteomes" id="UP000284202"/>
    </source>
</evidence>
<dbReference type="PANTHER" id="PTHR30565:SF9">
    <property type="entry name" value="PROTEIN YCIF"/>
    <property type="match status" value="1"/>
</dbReference>
<protein>
    <submittedName>
        <fullName evidence="1">Ferritin-like domain-containing protein</fullName>
    </submittedName>
</protein>
<proteinExistence type="predicted"/>
<dbReference type="Gene3D" id="1.20.1260.10">
    <property type="match status" value="1"/>
</dbReference>
<comment type="caution">
    <text evidence="1">The sequence shown here is derived from an EMBL/GenBank/DDBJ whole genome shotgun (WGS) entry which is preliminary data.</text>
</comment>
<dbReference type="OrthoDB" id="9795056at2"/>
<reference evidence="2" key="1">
    <citation type="submission" date="2018-09" db="EMBL/GenBank/DDBJ databases">
        <title>Acidovorax cavernicola nov. sp. isolated from Gruta de las Maravillas (Aracena, Spain).</title>
        <authorList>
            <person name="Jurado V."/>
            <person name="Gutierrez-Patricio S."/>
            <person name="Gonzalez-Pimentel J.L."/>
            <person name="Miller A.Z."/>
            <person name="Laiz L."/>
            <person name="Saiz-Jimenez C."/>
        </authorList>
    </citation>
    <scope>NUCLEOTIDE SEQUENCE [LARGE SCALE GENOMIC DNA]</scope>
    <source>
        <strain evidence="2">1011MAR3C25</strain>
    </source>
</reference>
<dbReference type="SUPFAM" id="SSF47240">
    <property type="entry name" value="Ferritin-like"/>
    <property type="match status" value="1"/>
</dbReference>
<dbReference type="AlphaFoldDB" id="A0A418SST1"/>
<dbReference type="Pfam" id="PF05974">
    <property type="entry name" value="DUF892"/>
    <property type="match status" value="1"/>
</dbReference>